<comment type="caution">
    <text evidence="1">The sequence shown here is derived from an EMBL/GenBank/DDBJ whole genome shotgun (WGS) entry which is preliminary data.</text>
</comment>
<keyword evidence="2" id="KW-1185">Reference proteome</keyword>
<dbReference type="EMBL" id="CAAALY010283213">
    <property type="protein sequence ID" value="VEL43610.1"/>
    <property type="molecule type" value="Genomic_DNA"/>
</dbReference>
<accession>A0A448XS42</accession>
<proteinExistence type="predicted"/>
<evidence type="ECO:0000313" key="2">
    <source>
        <dbReference type="Proteomes" id="UP000784294"/>
    </source>
</evidence>
<protein>
    <submittedName>
        <fullName evidence="1">Uncharacterized protein</fullName>
    </submittedName>
</protein>
<reference evidence="1" key="1">
    <citation type="submission" date="2018-11" db="EMBL/GenBank/DDBJ databases">
        <authorList>
            <consortium name="Pathogen Informatics"/>
        </authorList>
    </citation>
    <scope>NUCLEOTIDE SEQUENCE</scope>
</reference>
<dbReference type="AlphaFoldDB" id="A0A448XS42"/>
<dbReference type="Proteomes" id="UP000784294">
    <property type="component" value="Unassembled WGS sequence"/>
</dbReference>
<sequence length="162" mass="17493">MVDSLFNEYAQITHCYSPPSSLLVGQVHSTLETSCPDIFSASYWSDLFVLVSVVSEKEFVDLKQALSNSDSGRTAFDPHPSISNFPVHLDEPFPTDAIVEHLPLPSGRETNKSEVASKSVATLSPDPSALPPFFFPASLPPPSPPSLTTANDWMVCVSGGRL</sequence>
<evidence type="ECO:0000313" key="1">
    <source>
        <dbReference type="EMBL" id="VEL43610.1"/>
    </source>
</evidence>
<organism evidence="1 2">
    <name type="scientific">Protopolystoma xenopodis</name>
    <dbReference type="NCBI Taxonomy" id="117903"/>
    <lineage>
        <taxon>Eukaryota</taxon>
        <taxon>Metazoa</taxon>
        <taxon>Spiralia</taxon>
        <taxon>Lophotrochozoa</taxon>
        <taxon>Platyhelminthes</taxon>
        <taxon>Monogenea</taxon>
        <taxon>Polyopisthocotylea</taxon>
        <taxon>Polystomatidea</taxon>
        <taxon>Polystomatidae</taxon>
        <taxon>Protopolystoma</taxon>
    </lineage>
</organism>
<gene>
    <name evidence="1" type="ORF">PXEA_LOCUS37050</name>
</gene>
<name>A0A448XS42_9PLAT</name>